<keyword evidence="5 7" id="KW-0560">Oxidoreductase</keyword>
<gene>
    <name evidence="7" type="primary">zwf</name>
    <name evidence="10" type="ORF">LHGZ1_2009</name>
</gene>
<feature type="domain" description="Glucose-6-phosphate dehydrogenase NAD-binding" evidence="8">
    <location>
        <begin position="10"/>
        <end position="178"/>
    </location>
</feature>
<dbReference type="GO" id="GO:0009051">
    <property type="term" value="P:pentose-phosphate shunt, oxidative branch"/>
    <property type="evidence" value="ECO:0007669"/>
    <property type="project" value="TreeGrafter"/>
</dbReference>
<evidence type="ECO:0000313" key="11">
    <source>
        <dbReference type="Proteomes" id="UP000197424"/>
    </source>
</evidence>
<comment type="function">
    <text evidence="7">Catalyzes the oxidation of glucose 6-phosphate to 6-phosphogluconolactone.</text>
</comment>
<dbReference type="InterPro" id="IPR022674">
    <property type="entry name" value="G6P_DH_NAD-bd"/>
</dbReference>
<dbReference type="PANTHER" id="PTHR23429">
    <property type="entry name" value="GLUCOSE-6-PHOSPHATE 1-DEHYDROGENASE G6PD"/>
    <property type="match status" value="1"/>
</dbReference>
<evidence type="ECO:0000256" key="5">
    <source>
        <dbReference type="ARBA" id="ARBA00023002"/>
    </source>
</evidence>
<keyword evidence="6 7" id="KW-0119">Carbohydrate metabolism</keyword>
<dbReference type="PIRSF" id="PIRSF000110">
    <property type="entry name" value="G6PD"/>
    <property type="match status" value="1"/>
</dbReference>
<feature type="binding site" evidence="7">
    <location>
        <position position="139"/>
    </location>
    <ligand>
        <name>NADP(+)</name>
        <dbReference type="ChEBI" id="CHEBI:58349"/>
    </ligand>
</feature>
<keyword evidence="4 7" id="KW-0521">NADP</keyword>
<evidence type="ECO:0000259" key="9">
    <source>
        <dbReference type="Pfam" id="PF02781"/>
    </source>
</evidence>
<dbReference type="InterPro" id="IPR022675">
    <property type="entry name" value="G6P_DH_C"/>
</dbReference>
<dbReference type="GO" id="GO:0005829">
    <property type="term" value="C:cytosol"/>
    <property type="evidence" value="ECO:0007669"/>
    <property type="project" value="TreeGrafter"/>
</dbReference>
<sequence>MTPVRCDALVLFGISGDLAFRKILPAVYSLFARQQLDLPVIGVARGEFDRPRLIARLRESLQQAHLKVDPAACARLEARLAFVQGDYHDSAAYVRLREALAGCQHPLYYLAIPPSLFPVVIGGLDHAGAARGARVVVEKPFGRDLAGSRALNRVLHGVFRERDVFRIDHYLGKEAVQNLLYFRFANSFLEPVWNRHYIDNIQVTLAEKSGVGSRGHFYEEAGAIRDVIQNHLLQVLACLTMEAPTGDDIEAVRDEKAKLLRAVRPLEARNVVCGQYRGYRQEAGVAPESRVETYAAVRLEIHNWRWAGVPVYLRSGKNLPMSATEVMVEFRRPPQAMFGEHHLGYSNYLRFRLSPDVAIAMGARVKAPGEGMRGETVELFAMHQHPEEAGPYERLLLDAVHGDPGLFAREDEVDAAWRIVDPVLAESMPVYDYAAGSWGPEEAGYFVNRPGGWHPLRMDSVNRAIF</sequence>
<dbReference type="OrthoDB" id="9802739at2"/>
<dbReference type="GO" id="GO:0004345">
    <property type="term" value="F:glucose-6-phosphate dehydrogenase activity"/>
    <property type="evidence" value="ECO:0007669"/>
    <property type="project" value="UniProtKB-UniRule"/>
</dbReference>
<dbReference type="Gene3D" id="3.40.50.720">
    <property type="entry name" value="NAD(P)-binding Rossmann-like Domain"/>
    <property type="match status" value="1"/>
</dbReference>
<dbReference type="SUPFAM" id="SSF51735">
    <property type="entry name" value="NAD(P)-binding Rossmann-fold domains"/>
    <property type="match status" value="1"/>
</dbReference>
<feature type="active site" description="Proton acceptor" evidence="7">
    <location>
        <position position="231"/>
    </location>
</feature>
<dbReference type="Proteomes" id="UP000197424">
    <property type="component" value="Chromosome"/>
</dbReference>
<organism evidence="10 11">
    <name type="scientific">Laribacter hongkongensis</name>
    <dbReference type="NCBI Taxonomy" id="168471"/>
    <lineage>
        <taxon>Bacteria</taxon>
        <taxon>Pseudomonadati</taxon>
        <taxon>Pseudomonadota</taxon>
        <taxon>Betaproteobacteria</taxon>
        <taxon>Neisseriales</taxon>
        <taxon>Aquaspirillaceae</taxon>
        <taxon>Laribacter</taxon>
    </lineage>
</organism>
<dbReference type="PROSITE" id="PS00069">
    <property type="entry name" value="G6P_DEHYDROGENASE"/>
    <property type="match status" value="1"/>
</dbReference>
<feature type="binding site" evidence="7">
    <location>
        <position position="173"/>
    </location>
    <ligand>
        <name>substrate</name>
    </ligand>
</feature>
<feature type="binding site" evidence="7">
    <location>
        <position position="45"/>
    </location>
    <ligand>
        <name>NADP(+)</name>
        <dbReference type="ChEBI" id="CHEBI:58349"/>
    </ligand>
</feature>
<protein>
    <recommendedName>
        <fullName evidence="7">Glucose-6-phosphate 1-dehydrogenase</fullName>
        <shortName evidence="7">G6PD</shortName>
        <ecNumber evidence="7">1.1.1.49</ecNumber>
    </recommendedName>
</protein>
<dbReference type="GO" id="GO:0006006">
    <property type="term" value="P:glucose metabolic process"/>
    <property type="evidence" value="ECO:0007669"/>
    <property type="project" value="UniProtKB-KW"/>
</dbReference>
<evidence type="ECO:0000256" key="3">
    <source>
        <dbReference type="ARBA" id="ARBA00022526"/>
    </source>
</evidence>
<dbReference type="InterPro" id="IPR019796">
    <property type="entry name" value="G6P_DH_AS"/>
</dbReference>
<evidence type="ECO:0000256" key="4">
    <source>
        <dbReference type="ARBA" id="ARBA00022857"/>
    </source>
</evidence>
<evidence type="ECO:0000259" key="8">
    <source>
        <dbReference type="Pfam" id="PF00479"/>
    </source>
</evidence>
<dbReference type="RefSeq" id="WP_088860960.1">
    <property type="nucleotide sequence ID" value="NZ_CP022115.1"/>
</dbReference>
<comment type="pathway">
    <text evidence="1 7">Carbohydrate degradation; pentose phosphate pathway; D-ribulose 5-phosphate from D-glucose 6-phosphate (oxidative stage): step 1/3.</text>
</comment>
<reference evidence="11" key="1">
    <citation type="submission" date="2017-06" db="EMBL/GenBank/DDBJ databases">
        <title>Whole genome sequence of Laribacter hongkongensis LHGZ1.</title>
        <authorList>
            <person name="Chen D."/>
            <person name="Wu H."/>
            <person name="Chen J."/>
        </authorList>
    </citation>
    <scope>NUCLEOTIDE SEQUENCE [LARGE SCALE GENOMIC DNA]</scope>
    <source>
        <strain evidence="11">LHGZ1</strain>
    </source>
</reference>
<dbReference type="UniPathway" id="UPA00115">
    <property type="reaction ID" value="UER00408"/>
</dbReference>
<proteinExistence type="inferred from homology"/>
<keyword evidence="3 7" id="KW-0313">Glucose metabolism</keyword>
<dbReference type="InterPro" id="IPR001282">
    <property type="entry name" value="G6P_DH"/>
</dbReference>
<feature type="binding site" evidence="7">
    <location>
        <position position="169"/>
    </location>
    <ligand>
        <name>substrate</name>
    </ligand>
</feature>
<feature type="binding site" evidence="7">
    <location>
        <position position="317"/>
    </location>
    <ligand>
        <name>substrate</name>
    </ligand>
</feature>
<dbReference type="HAMAP" id="MF_00966">
    <property type="entry name" value="G6PD"/>
    <property type="match status" value="1"/>
</dbReference>
<feature type="domain" description="Glucose-6-phosphate dehydrogenase C-terminal" evidence="9">
    <location>
        <begin position="181"/>
        <end position="451"/>
    </location>
</feature>
<evidence type="ECO:0000313" key="10">
    <source>
        <dbReference type="EMBL" id="ASJ24840.1"/>
    </source>
</evidence>
<dbReference type="NCBIfam" id="TIGR00871">
    <property type="entry name" value="zwf"/>
    <property type="match status" value="1"/>
</dbReference>
<name>A0A248LJ68_9NEIS</name>
<evidence type="ECO:0000256" key="7">
    <source>
        <dbReference type="HAMAP-Rule" id="MF_00966"/>
    </source>
</evidence>
<dbReference type="Pfam" id="PF02781">
    <property type="entry name" value="G6PD_C"/>
    <property type="match status" value="1"/>
</dbReference>
<dbReference type="AlphaFoldDB" id="A0A248LJ68"/>
<dbReference type="Gene3D" id="3.30.360.10">
    <property type="entry name" value="Dihydrodipicolinate Reductase, domain 2"/>
    <property type="match status" value="1"/>
</dbReference>
<comment type="caution">
    <text evidence="7">Lacks conserved residue(s) required for the propagation of feature annotation.</text>
</comment>
<dbReference type="SUPFAM" id="SSF55347">
    <property type="entry name" value="Glyceraldehyde-3-phosphate dehydrogenase-like, C-terminal domain"/>
    <property type="match status" value="1"/>
</dbReference>
<dbReference type="InterPro" id="IPR036291">
    <property type="entry name" value="NAD(P)-bd_dom_sf"/>
</dbReference>
<dbReference type="PANTHER" id="PTHR23429:SF0">
    <property type="entry name" value="GLUCOSE-6-PHOSPHATE 1-DEHYDROGENASE"/>
    <property type="match status" value="1"/>
</dbReference>
<comment type="similarity">
    <text evidence="2 7">Belongs to the glucose-6-phosphate dehydrogenase family.</text>
</comment>
<dbReference type="EC" id="1.1.1.49" evidence="7"/>
<feature type="binding site" evidence="7">
    <location>
        <position position="226"/>
    </location>
    <ligand>
        <name>substrate</name>
    </ligand>
</feature>
<evidence type="ECO:0000256" key="1">
    <source>
        <dbReference type="ARBA" id="ARBA00004937"/>
    </source>
</evidence>
<feature type="binding site" evidence="7">
    <location>
        <position position="207"/>
    </location>
    <ligand>
        <name>substrate</name>
    </ligand>
</feature>
<evidence type="ECO:0000256" key="6">
    <source>
        <dbReference type="ARBA" id="ARBA00023277"/>
    </source>
</evidence>
<dbReference type="PRINTS" id="PR00079">
    <property type="entry name" value="G6PDHDRGNASE"/>
</dbReference>
<comment type="catalytic activity">
    <reaction evidence="7">
        <text>D-glucose 6-phosphate + NADP(+) = 6-phospho-D-glucono-1,5-lactone + NADPH + H(+)</text>
        <dbReference type="Rhea" id="RHEA:15841"/>
        <dbReference type="ChEBI" id="CHEBI:15378"/>
        <dbReference type="ChEBI" id="CHEBI:57783"/>
        <dbReference type="ChEBI" id="CHEBI:57955"/>
        <dbReference type="ChEBI" id="CHEBI:58349"/>
        <dbReference type="ChEBI" id="CHEBI:61548"/>
        <dbReference type="EC" id="1.1.1.49"/>
    </reaction>
</comment>
<dbReference type="GO" id="GO:0050661">
    <property type="term" value="F:NADP binding"/>
    <property type="evidence" value="ECO:0007669"/>
    <property type="project" value="UniProtKB-UniRule"/>
</dbReference>
<dbReference type="EMBL" id="CP022115">
    <property type="protein sequence ID" value="ASJ24840.1"/>
    <property type="molecule type" value="Genomic_DNA"/>
</dbReference>
<evidence type="ECO:0000256" key="2">
    <source>
        <dbReference type="ARBA" id="ARBA00009975"/>
    </source>
</evidence>
<accession>A0A248LJ68</accession>
<dbReference type="Pfam" id="PF00479">
    <property type="entry name" value="G6PD_N"/>
    <property type="match status" value="1"/>
</dbReference>